<dbReference type="AlphaFoldDB" id="A0A8J2XS88"/>
<gene>
    <name evidence="1" type="ORF">GCM10011511_15950</name>
</gene>
<evidence type="ECO:0000313" key="1">
    <source>
        <dbReference type="EMBL" id="GGA93360.1"/>
    </source>
</evidence>
<dbReference type="Proteomes" id="UP000607559">
    <property type="component" value="Unassembled WGS sequence"/>
</dbReference>
<evidence type="ECO:0000313" key="2">
    <source>
        <dbReference type="Proteomes" id="UP000607559"/>
    </source>
</evidence>
<name>A0A8J2XS88_9BACT</name>
<keyword evidence="2" id="KW-1185">Reference proteome</keyword>
<accession>A0A8J2XS88</accession>
<sequence>MKYDVAEASALEGKCVSKYKMTKWLMVQIVRDFPGIYHLNITISFATKSYLAAR</sequence>
<dbReference type="EMBL" id="BMJC01000001">
    <property type="protein sequence ID" value="GGA93360.1"/>
    <property type="molecule type" value="Genomic_DNA"/>
</dbReference>
<reference evidence="1" key="1">
    <citation type="journal article" date="2014" name="Int. J. Syst. Evol. Microbiol.">
        <title>Complete genome sequence of Corynebacterium casei LMG S-19264T (=DSM 44701T), isolated from a smear-ripened cheese.</title>
        <authorList>
            <consortium name="US DOE Joint Genome Institute (JGI-PGF)"/>
            <person name="Walter F."/>
            <person name="Albersmeier A."/>
            <person name="Kalinowski J."/>
            <person name="Ruckert C."/>
        </authorList>
    </citation>
    <scope>NUCLEOTIDE SEQUENCE</scope>
    <source>
        <strain evidence="1">CGMCC 1.15448</strain>
    </source>
</reference>
<comment type="caution">
    <text evidence="1">The sequence shown here is derived from an EMBL/GenBank/DDBJ whole genome shotgun (WGS) entry which is preliminary data.</text>
</comment>
<organism evidence="1 2">
    <name type="scientific">Puia dinghuensis</name>
    <dbReference type="NCBI Taxonomy" id="1792502"/>
    <lineage>
        <taxon>Bacteria</taxon>
        <taxon>Pseudomonadati</taxon>
        <taxon>Bacteroidota</taxon>
        <taxon>Chitinophagia</taxon>
        <taxon>Chitinophagales</taxon>
        <taxon>Chitinophagaceae</taxon>
        <taxon>Puia</taxon>
    </lineage>
</organism>
<proteinExistence type="predicted"/>
<reference evidence="1" key="2">
    <citation type="submission" date="2020-09" db="EMBL/GenBank/DDBJ databases">
        <authorList>
            <person name="Sun Q."/>
            <person name="Zhou Y."/>
        </authorList>
    </citation>
    <scope>NUCLEOTIDE SEQUENCE</scope>
    <source>
        <strain evidence="1">CGMCC 1.15448</strain>
    </source>
</reference>
<protein>
    <submittedName>
        <fullName evidence="1">Uncharacterized protein</fullName>
    </submittedName>
</protein>